<dbReference type="PROSITE" id="PS51363">
    <property type="entry name" value="W2"/>
    <property type="match status" value="1"/>
</dbReference>
<keyword evidence="4" id="KW-0810">Translation regulation</keyword>
<evidence type="ECO:0000313" key="10">
    <source>
        <dbReference type="EMBL" id="KAG5682138.1"/>
    </source>
</evidence>
<comment type="caution">
    <text evidence="10">The sequence shown here is derived from an EMBL/GenBank/DDBJ whole genome shotgun (WGS) entry which is preliminary data.</text>
</comment>
<dbReference type="Proteomes" id="UP001107558">
    <property type="component" value="Chromosome 1"/>
</dbReference>
<dbReference type="InterPro" id="IPR016024">
    <property type="entry name" value="ARM-type_fold"/>
</dbReference>
<feature type="compositionally biased region" description="Polar residues" evidence="7">
    <location>
        <begin position="562"/>
        <end position="575"/>
    </location>
</feature>
<proteinExistence type="inferred from homology"/>
<gene>
    <name evidence="10" type="ORF">PVAND_011512</name>
</gene>
<accession>A0A9J6CIU4</accession>
<evidence type="ECO:0000259" key="8">
    <source>
        <dbReference type="PROSITE" id="PS51363"/>
    </source>
</evidence>
<feature type="region of interest" description="Disordered" evidence="7">
    <location>
        <begin position="63"/>
        <end position="85"/>
    </location>
</feature>
<dbReference type="GO" id="GO:0016281">
    <property type="term" value="C:eukaryotic translation initiation factor 4F complex"/>
    <property type="evidence" value="ECO:0007669"/>
    <property type="project" value="TreeGrafter"/>
</dbReference>
<feature type="domain" description="MI" evidence="9">
    <location>
        <begin position="670"/>
        <end position="794"/>
    </location>
</feature>
<evidence type="ECO:0000256" key="5">
    <source>
        <dbReference type="ARBA" id="ARBA00022917"/>
    </source>
</evidence>
<feature type="region of interest" description="Disordered" evidence="7">
    <location>
        <begin position="483"/>
        <end position="515"/>
    </location>
</feature>
<reference evidence="10" key="1">
    <citation type="submission" date="2021-03" db="EMBL/GenBank/DDBJ databases">
        <title>Chromosome level genome of the anhydrobiotic midge Polypedilum vanderplanki.</title>
        <authorList>
            <person name="Yoshida Y."/>
            <person name="Kikawada T."/>
            <person name="Gusev O."/>
        </authorList>
    </citation>
    <scope>NUCLEOTIDE SEQUENCE</scope>
    <source>
        <strain evidence="10">NIAS01</strain>
        <tissue evidence="10">Whole body or cell culture</tissue>
    </source>
</reference>
<feature type="coiled-coil region" evidence="6">
    <location>
        <begin position="189"/>
        <end position="216"/>
    </location>
</feature>
<dbReference type="Pfam" id="PF02020">
    <property type="entry name" value="W2"/>
    <property type="match status" value="1"/>
</dbReference>
<dbReference type="PROSITE" id="PS51366">
    <property type="entry name" value="MI"/>
    <property type="match status" value="1"/>
</dbReference>
<evidence type="ECO:0000256" key="2">
    <source>
        <dbReference type="ARBA" id="ARBA00022540"/>
    </source>
</evidence>
<dbReference type="InterPro" id="IPR003890">
    <property type="entry name" value="MIF4G-like_typ-3"/>
</dbReference>
<dbReference type="InterPro" id="IPR003307">
    <property type="entry name" value="W2_domain"/>
</dbReference>
<evidence type="ECO:0000256" key="3">
    <source>
        <dbReference type="ARBA" id="ARBA00022553"/>
    </source>
</evidence>
<dbReference type="PANTHER" id="PTHR23253">
    <property type="entry name" value="EUKARYOTIC TRANSLATION INITIATION FACTOR 4 GAMMA"/>
    <property type="match status" value="1"/>
</dbReference>
<sequence length="1035" mass="119590">MDQSSSEELSHTFEIIDKKELLMTSTENDSDSLNNNNNINTDCDTNINDQMTTTIIAADKISEKNTDDDNGNNNTDNSNSKKYTRDQLIQMKQIASTMLPDLKREVKNLIFTETSALDNTLNRKIRADAVIPNFMPLPGRNSAQRPKSEYAGNRKSQQGNKGQIITMRLTSNEEVKLNEAKNAWKPSTLAQEEVVLSEEEKKTEELKKQFRGILNKLSPDNFLTLVGKLKTLQIDTVDRLDECISLVFEKAITEPNYAPSYALLCKEVSDVFIVPLDPTNAQQQNAVFKKRLITQCQREFEKHRDNELIKNTAERLKKIEAEEDPVKREELKNDFEYESMKVRKRAVGTVHFIGELYKIEMLTSKIMRSCITHLLDPSMCSEETLECLCKLLETIGKRLEKTDKNRIDLTDYFQTLEKLADKKNPSGISARIRFMIQDVIELRMNNWTPRKPRQGNKPLTMDEIKQQVIMEQAIKEMDNREAFREQGNRQNTRRTGAVNEEGWSMSYSKSRPVKFDPLKLPTNASEDIKLGQPSNFQNFSNFQSNRFAGLKEEDQMEQANRNYNGRFSGGASSNMNSPNRNSFENRNNRNNRGGNRSAGSKSLQSPQLQKYGTSRNSNNMERHRNPSMQFHMQRPNDLPVKASLPTRKISAPARPMQYSEAFIQERNLINDPNKVFNIMKSSLTGYQHNEITLDEIMENLKKFRISKDSLVLLYNWAFDQHDNERLQLTEIICEGVSGNIITTKDLLDALKETIELAQDLACDLPLVYNYIGQFLALPLTKRIISLKDLYDISKSQIDEFSNGEVILKNVFKIIDARHGKDALSQLYCEANTNLQLFLDTANTQLSEFLKENNFDYLMQMQENNSMDNFDKELKDQLEQKLKSESDVEAIIIWITENIKEHDNKFIRVLMELLLKNCIEKMHDGSYRLERERLDFFAPLLTQFVEKSKEKQIQCLQVIHRYMNELEHPQSCLNDILTCLYENFALSKSAFFKWHDDDDPHEQEGKGVALKSIHPFIQFLKTEKDENDDDSTGDEN</sequence>
<dbReference type="GO" id="GO:0003743">
    <property type="term" value="F:translation initiation factor activity"/>
    <property type="evidence" value="ECO:0007669"/>
    <property type="project" value="UniProtKB-KW"/>
</dbReference>
<dbReference type="FunFam" id="1.25.40.180:FF:000042">
    <property type="entry name" value="Eukaryotic translation initiation factor 4 gamma"/>
    <property type="match status" value="1"/>
</dbReference>
<dbReference type="AlphaFoldDB" id="A0A9J6CIU4"/>
<evidence type="ECO:0000259" key="9">
    <source>
        <dbReference type="PROSITE" id="PS51366"/>
    </source>
</evidence>
<comment type="similarity">
    <text evidence="1">Belongs to the eukaryotic initiation factor 4G family.</text>
</comment>
<keyword evidence="2" id="KW-0396">Initiation factor</keyword>
<dbReference type="Pfam" id="PF02854">
    <property type="entry name" value="MIF4G"/>
    <property type="match status" value="1"/>
</dbReference>
<dbReference type="EMBL" id="JADBJN010000001">
    <property type="protein sequence ID" value="KAG5682138.1"/>
    <property type="molecule type" value="Genomic_DNA"/>
</dbReference>
<evidence type="ECO:0000256" key="4">
    <source>
        <dbReference type="ARBA" id="ARBA00022845"/>
    </source>
</evidence>
<feature type="region of interest" description="Disordered" evidence="7">
    <location>
        <begin position="136"/>
        <end position="163"/>
    </location>
</feature>
<protein>
    <recommendedName>
        <fullName evidence="12">Eukaryotic translation initiation factor 4 gamma</fullName>
    </recommendedName>
</protein>
<evidence type="ECO:0008006" key="12">
    <source>
        <dbReference type="Google" id="ProtNLM"/>
    </source>
</evidence>
<dbReference type="CDD" id="cd11559">
    <property type="entry name" value="W2_eIF4G1_like"/>
    <property type="match status" value="1"/>
</dbReference>
<dbReference type="SMART" id="SM00543">
    <property type="entry name" value="MIF4G"/>
    <property type="match status" value="1"/>
</dbReference>
<organism evidence="10 11">
    <name type="scientific">Polypedilum vanderplanki</name>
    <name type="common">Sleeping chironomid midge</name>
    <dbReference type="NCBI Taxonomy" id="319348"/>
    <lineage>
        <taxon>Eukaryota</taxon>
        <taxon>Metazoa</taxon>
        <taxon>Ecdysozoa</taxon>
        <taxon>Arthropoda</taxon>
        <taxon>Hexapoda</taxon>
        <taxon>Insecta</taxon>
        <taxon>Pterygota</taxon>
        <taxon>Neoptera</taxon>
        <taxon>Endopterygota</taxon>
        <taxon>Diptera</taxon>
        <taxon>Nematocera</taxon>
        <taxon>Chironomoidea</taxon>
        <taxon>Chironomidae</taxon>
        <taxon>Chironominae</taxon>
        <taxon>Polypedilum</taxon>
        <taxon>Polypedilum</taxon>
    </lineage>
</organism>
<dbReference type="SMART" id="SM00515">
    <property type="entry name" value="eIF5C"/>
    <property type="match status" value="1"/>
</dbReference>
<feature type="compositionally biased region" description="Polar residues" evidence="7">
    <location>
        <begin position="603"/>
        <end position="619"/>
    </location>
</feature>
<keyword evidence="11" id="KW-1185">Reference proteome</keyword>
<dbReference type="PANTHER" id="PTHR23253:SF78">
    <property type="entry name" value="EUKARYOTIC TRANSLATION INITIATION FACTOR 4G1, ISOFORM B-RELATED"/>
    <property type="match status" value="1"/>
</dbReference>
<dbReference type="OrthoDB" id="514777at2759"/>
<feature type="region of interest" description="Disordered" evidence="7">
    <location>
        <begin position="562"/>
        <end position="633"/>
    </location>
</feature>
<keyword evidence="6" id="KW-0175">Coiled coil</keyword>
<dbReference type="GO" id="GO:0006417">
    <property type="term" value="P:regulation of translation"/>
    <property type="evidence" value="ECO:0007669"/>
    <property type="project" value="UniProtKB-KW"/>
</dbReference>
<feature type="compositionally biased region" description="Low complexity" evidence="7">
    <location>
        <begin position="576"/>
        <end position="602"/>
    </location>
</feature>
<dbReference type="Gene3D" id="1.25.40.180">
    <property type="match status" value="3"/>
</dbReference>
<feature type="compositionally biased region" description="Low complexity" evidence="7">
    <location>
        <begin position="71"/>
        <end position="80"/>
    </location>
</feature>
<feature type="domain" description="W2" evidence="8">
    <location>
        <begin position="863"/>
        <end position="1029"/>
    </location>
</feature>
<dbReference type="SUPFAM" id="SSF48371">
    <property type="entry name" value="ARM repeat"/>
    <property type="match status" value="3"/>
</dbReference>
<keyword evidence="5" id="KW-0648">Protein biosynthesis</keyword>
<feature type="compositionally biased region" description="Polar residues" evidence="7">
    <location>
        <begin position="154"/>
        <end position="163"/>
    </location>
</feature>
<evidence type="ECO:0000256" key="7">
    <source>
        <dbReference type="SAM" id="MobiDB-lite"/>
    </source>
</evidence>
<evidence type="ECO:0000256" key="6">
    <source>
        <dbReference type="SAM" id="Coils"/>
    </source>
</evidence>
<evidence type="ECO:0000313" key="11">
    <source>
        <dbReference type="Proteomes" id="UP001107558"/>
    </source>
</evidence>
<dbReference type="InterPro" id="IPR003891">
    <property type="entry name" value="Initiation_fac_eIF4g_MI"/>
</dbReference>
<evidence type="ECO:0000256" key="1">
    <source>
        <dbReference type="ARBA" id="ARBA00005775"/>
    </source>
</evidence>
<dbReference type="GO" id="GO:0003729">
    <property type="term" value="F:mRNA binding"/>
    <property type="evidence" value="ECO:0007669"/>
    <property type="project" value="TreeGrafter"/>
</dbReference>
<keyword evidence="3" id="KW-0597">Phosphoprotein</keyword>
<name>A0A9J6CIU4_POLVA</name>